<dbReference type="EMBL" id="JAHJDP010000099">
    <property type="protein sequence ID" value="MBU2692703.1"/>
    <property type="molecule type" value="Genomic_DNA"/>
</dbReference>
<proteinExistence type="predicted"/>
<protein>
    <submittedName>
        <fullName evidence="1">Glycosyltransferase</fullName>
        <ecNumber evidence="1">2.4.-.-</ecNumber>
    </submittedName>
</protein>
<reference evidence="1" key="1">
    <citation type="submission" date="2021-05" db="EMBL/GenBank/DDBJ databases">
        <title>Energy efficiency and biological interactions define the core microbiome of deep oligotrophic groundwater.</title>
        <authorList>
            <person name="Mehrshad M."/>
            <person name="Lopez-Fernandez M."/>
            <person name="Bell E."/>
            <person name="Bernier-Latmani R."/>
            <person name="Bertilsson S."/>
            <person name="Dopson M."/>
        </authorList>
    </citation>
    <scope>NUCLEOTIDE SEQUENCE</scope>
    <source>
        <strain evidence="1">Modern_marine.mb.64</strain>
    </source>
</reference>
<keyword evidence="1" id="KW-0328">Glycosyltransferase</keyword>
<name>A0A948RX79_UNCEI</name>
<accession>A0A948RX79</accession>
<dbReference type="Pfam" id="PF13692">
    <property type="entry name" value="Glyco_trans_1_4"/>
    <property type="match status" value="1"/>
</dbReference>
<sequence length="408" mass="46280">MTAELKDRDIICIAPSFWKTDAPLNVHHVMRRLAAQNRILFVESLGLRAPKHNRRDWGKVRDRIKGCLMGLRRTPEGLWLFSPLVLPFPGVGFIRRINRFYLIQALKWIMWRLDIQKPILWIFLPTGADLVGNLGECLVIYHCVDAYGENPGVNRGAINALEEKLLLHCDLLFTTSRPLFAEKIPQKGRSFFLQNVADISHFENPGMPPKELSSLEGPILGYVGNLADYKLDLELLLQMAGERPDWNICLVGPHGAGDPGTDLGQLEEQPNIHLMGSKDYSVIPSYIAGFDVCLIPFRLNSSTRSSFPLKFFEYMAAGKEIVTTPLEALKEYRSRPDLCHFAENAVEFIRAVEVALARSQVEELVEARRMEARKNSWELRIKEIHEIILQALEEFGGKPGEDPRGGRE</sequence>
<dbReference type="EC" id="2.4.-.-" evidence="1"/>
<dbReference type="SUPFAM" id="SSF53756">
    <property type="entry name" value="UDP-Glycosyltransferase/glycogen phosphorylase"/>
    <property type="match status" value="1"/>
</dbReference>
<dbReference type="GO" id="GO:0016757">
    <property type="term" value="F:glycosyltransferase activity"/>
    <property type="evidence" value="ECO:0007669"/>
    <property type="project" value="UniProtKB-KW"/>
</dbReference>
<evidence type="ECO:0000313" key="2">
    <source>
        <dbReference type="Proteomes" id="UP000777784"/>
    </source>
</evidence>
<dbReference type="Proteomes" id="UP000777784">
    <property type="component" value="Unassembled WGS sequence"/>
</dbReference>
<dbReference type="Gene3D" id="3.40.50.2000">
    <property type="entry name" value="Glycogen Phosphorylase B"/>
    <property type="match status" value="1"/>
</dbReference>
<comment type="caution">
    <text evidence="1">The sequence shown here is derived from an EMBL/GenBank/DDBJ whole genome shotgun (WGS) entry which is preliminary data.</text>
</comment>
<evidence type="ECO:0000313" key="1">
    <source>
        <dbReference type="EMBL" id="MBU2692703.1"/>
    </source>
</evidence>
<organism evidence="1 2">
    <name type="scientific">Eiseniibacteriota bacterium</name>
    <dbReference type="NCBI Taxonomy" id="2212470"/>
    <lineage>
        <taxon>Bacteria</taxon>
        <taxon>Candidatus Eiseniibacteriota</taxon>
    </lineage>
</organism>
<gene>
    <name evidence="1" type="ORF">KJ970_17440</name>
</gene>
<dbReference type="AlphaFoldDB" id="A0A948RX79"/>
<keyword evidence="1" id="KW-0808">Transferase</keyword>